<dbReference type="AlphaFoldDB" id="A0A1G6PE49"/>
<keyword evidence="1" id="KW-0472">Membrane</keyword>
<feature type="domain" description="DUF6468" evidence="2">
    <location>
        <begin position="34"/>
        <end position="108"/>
    </location>
</feature>
<dbReference type="Proteomes" id="UP000198925">
    <property type="component" value="Unassembled WGS sequence"/>
</dbReference>
<sequence>MGWYEWSAQLLLIGLLAGAIPCILKLERTLAAVRRDRQALEASAAGLGEAVRMAEAASLRLRATAEGAGRQVAERLAAAEPMRDDLRYLVERAEGLADRLEGLVRMARPMAAPEPAAAVPSQAERDLLRALSQGLAGARSGR</sequence>
<keyword evidence="1" id="KW-1133">Transmembrane helix</keyword>
<evidence type="ECO:0000259" key="2">
    <source>
        <dbReference type="Pfam" id="PF20072"/>
    </source>
</evidence>
<dbReference type="STRING" id="938405.SAMN02927895_02053"/>
<evidence type="ECO:0000313" key="3">
    <source>
        <dbReference type="EMBL" id="SDC77595.1"/>
    </source>
</evidence>
<evidence type="ECO:0000256" key="1">
    <source>
        <dbReference type="SAM" id="Phobius"/>
    </source>
</evidence>
<feature type="transmembrane region" description="Helical" evidence="1">
    <location>
        <begin position="6"/>
        <end position="26"/>
    </location>
</feature>
<keyword evidence="1" id="KW-0812">Transmembrane</keyword>
<name>A0A1G6PE49_9PROT</name>
<proteinExistence type="predicted"/>
<accession>A0A1G6PE49</accession>
<protein>
    <recommendedName>
        <fullName evidence="2">DUF6468 domain-containing protein</fullName>
    </recommendedName>
</protein>
<organism evidence="3 4">
    <name type="scientific">Belnapia rosea</name>
    <dbReference type="NCBI Taxonomy" id="938405"/>
    <lineage>
        <taxon>Bacteria</taxon>
        <taxon>Pseudomonadati</taxon>
        <taxon>Pseudomonadota</taxon>
        <taxon>Alphaproteobacteria</taxon>
        <taxon>Acetobacterales</taxon>
        <taxon>Roseomonadaceae</taxon>
        <taxon>Belnapia</taxon>
    </lineage>
</organism>
<dbReference type="InterPro" id="IPR045531">
    <property type="entry name" value="DUF6468"/>
</dbReference>
<keyword evidence="4" id="KW-1185">Reference proteome</keyword>
<dbReference type="OrthoDB" id="7285081at2"/>
<gene>
    <name evidence="3" type="ORF">SAMN04487779_1002335</name>
</gene>
<dbReference type="Pfam" id="PF20072">
    <property type="entry name" value="DUF6468"/>
    <property type="match status" value="1"/>
</dbReference>
<evidence type="ECO:0000313" key="4">
    <source>
        <dbReference type="Proteomes" id="UP000198925"/>
    </source>
</evidence>
<reference evidence="3 4" key="1">
    <citation type="submission" date="2016-10" db="EMBL/GenBank/DDBJ databases">
        <authorList>
            <person name="de Groot N.N."/>
        </authorList>
    </citation>
    <scope>NUCLEOTIDE SEQUENCE [LARGE SCALE GENOMIC DNA]</scope>
    <source>
        <strain evidence="3 4">CPCC 100156</strain>
    </source>
</reference>
<dbReference type="RefSeq" id="WP_090563199.1">
    <property type="nucleotide sequence ID" value="NZ_FMXZ01000004.1"/>
</dbReference>
<dbReference type="EMBL" id="FMZX01000002">
    <property type="protein sequence ID" value="SDC77595.1"/>
    <property type="molecule type" value="Genomic_DNA"/>
</dbReference>